<dbReference type="Proteomes" id="UP001182556">
    <property type="component" value="Unassembled WGS sequence"/>
</dbReference>
<dbReference type="EMBL" id="JAODAN010000001">
    <property type="protein sequence ID" value="KAK1927804.1"/>
    <property type="molecule type" value="Genomic_DNA"/>
</dbReference>
<feature type="chain" id="PRO_5042113246" description="Secreted protein" evidence="2">
    <location>
        <begin position="29"/>
        <end position="138"/>
    </location>
</feature>
<gene>
    <name evidence="3" type="ORF">DB88DRAFT_49206</name>
</gene>
<evidence type="ECO:0008006" key="5">
    <source>
        <dbReference type="Google" id="ProtNLM"/>
    </source>
</evidence>
<name>A0AAD9LA68_PAPLA</name>
<sequence length="138" mass="15370">MTRRPRCLPLRASFFRSLLHQASLSVLACVLNVSSGRMTLAHPSTRSRCNTDDDQARELHVSSRLPMTARHGLLGRKEWPPSHLESADVVMAPLGMLKKPTWGCTLTHESIIERNRDKGGEAADGLCNTSDPFVRRHS</sequence>
<dbReference type="AlphaFoldDB" id="A0AAD9LA68"/>
<evidence type="ECO:0000313" key="4">
    <source>
        <dbReference type="Proteomes" id="UP001182556"/>
    </source>
</evidence>
<feature type="region of interest" description="Disordered" evidence="1">
    <location>
        <begin position="117"/>
        <end position="138"/>
    </location>
</feature>
<evidence type="ECO:0000313" key="3">
    <source>
        <dbReference type="EMBL" id="KAK1927804.1"/>
    </source>
</evidence>
<evidence type="ECO:0000256" key="2">
    <source>
        <dbReference type="SAM" id="SignalP"/>
    </source>
</evidence>
<protein>
    <recommendedName>
        <fullName evidence="5">Secreted protein</fullName>
    </recommendedName>
</protein>
<reference evidence="3" key="1">
    <citation type="submission" date="2023-02" db="EMBL/GenBank/DDBJ databases">
        <title>Identification and recombinant expression of a fungal hydrolase from Papiliotrema laurentii that hydrolyzes apple cutin and clears colloidal polyester polyurethane.</title>
        <authorList>
            <consortium name="DOE Joint Genome Institute"/>
            <person name="Roman V.A."/>
            <person name="Bojanowski C."/>
            <person name="Crable B.R."/>
            <person name="Wagner D.N."/>
            <person name="Hung C.S."/>
            <person name="Nadeau L.J."/>
            <person name="Schratz L."/>
            <person name="Haridas S."/>
            <person name="Pangilinan J."/>
            <person name="Lipzen A."/>
            <person name="Na H."/>
            <person name="Yan M."/>
            <person name="Ng V."/>
            <person name="Grigoriev I.V."/>
            <person name="Spatafora J.W."/>
            <person name="Barlow D."/>
            <person name="Biffinger J."/>
            <person name="Kelley-Loughnane N."/>
            <person name="Varaljay V.A."/>
            <person name="Crookes-Goodson W.J."/>
        </authorList>
    </citation>
    <scope>NUCLEOTIDE SEQUENCE</scope>
    <source>
        <strain evidence="3">5307AH</strain>
    </source>
</reference>
<accession>A0AAD9LA68</accession>
<comment type="caution">
    <text evidence="3">The sequence shown here is derived from an EMBL/GenBank/DDBJ whole genome shotgun (WGS) entry which is preliminary data.</text>
</comment>
<organism evidence="3 4">
    <name type="scientific">Papiliotrema laurentii</name>
    <name type="common">Cryptococcus laurentii</name>
    <dbReference type="NCBI Taxonomy" id="5418"/>
    <lineage>
        <taxon>Eukaryota</taxon>
        <taxon>Fungi</taxon>
        <taxon>Dikarya</taxon>
        <taxon>Basidiomycota</taxon>
        <taxon>Agaricomycotina</taxon>
        <taxon>Tremellomycetes</taxon>
        <taxon>Tremellales</taxon>
        <taxon>Rhynchogastremaceae</taxon>
        <taxon>Papiliotrema</taxon>
    </lineage>
</organism>
<proteinExistence type="predicted"/>
<keyword evidence="4" id="KW-1185">Reference proteome</keyword>
<evidence type="ECO:0000256" key="1">
    <source>
        <dbReference type="SAM" id="MobiDB-lite"/>
    </source>
</evidence>
<dbReference type="PROSITE" id="PS51257">
    <property type="entry name" value="PROKAR_LIPOPROTEIN"/>
    <property type="match status" value="1"/>
</dbReference>
<feature type="signal peptide" evidence="2">
    <location>
        <begin position="1"/>
        <end position="28"/>
    </location>
</feature>
<keyword evidence="2" id="KW-0732">Signal</keyword>